<dbReference type="GO" id="GO:0005886">
    <property type="term" value="C:plasma membrane"/>
    <property type="evidence" value="ECO:0007669"/>
    <property type="project" value="TreeGrafter"/>
</dbReference>
<dbReference type="GO" id="GO:0004713">
    <property type="term" value="F:protein tyrosine kinase activity"/>
    <property type="evidence" value="ECO:0007669"/>
    <property type="project" value="TreeGrafter"/>
</dbReference>
<dbReference type="EMBL" id="CP021112">
    <property type="protein sequence ID" value="ARQ02317.1"/>
    <property type="molecule type" value="Genomic_DNA"/>
</dbReference>
<gene>
    <name evidence="1" type="ORF">CAK95_26855</name>
</gene>
<reference evidence="1 2" key="1">
    <citation type="submission" date="2017-05" db="EMBL/GenBank/DDBJ databases">
        <title>Full genome sequence of Pseudorhodoplanes sinuspersici.</title>
        <authorList>
            <person name="Dastgheib S.M.M."/>
            <person name="Shavandi M."/>
            <person name="Tirandaz H."/>
        </authorList>
    </citation>
    <scope>NUCLEOTIDE SEQUENCE [LARGE SCALE GENOMIC DNA]</scope>
    <source>
        <strain evidence="1 2">RIPI110</strain>
    </source>
</reference>
<dbReference type="AlphaFoldDB" id="A0A1W6ZY36"/>
<dbReference type="InterPro" id="IPR050445">
    <property type="entry name" value="Bact_polysacc_biosynth/exp"/>
</dbReference>
<name>A0A1W6ZY36_9HYPH</name>
<dbReference type="RefSeq" id="WP_086090748.1">
    <property type="nucleotide sequence ID" value="NZ_CP021112.1"/>
</dbReference>
<proteinExistence type="predicted"/>
<protein>
    <submittedName>
        <fullName evidence="1">Uncharacterized protein</fullName>
    </submittedName>
</protein>
<evidence type="ECO:0000313" key="2">
    <source>
        <dbReference type="Proteomes" id="UP000194137"/>
    </source>
</evidence>
<dbReference type="KEGG" id="psin:CAK95_26855"/>
<evidence type="ECO:0000313" key="1">
    <source>
        <dbReference type="EMBL" id="ARQ02317.1"/>
    </source>
</evidence>
<keyword evidence="2" id="KW-1185">Reference proteome</keyword>
<dbReference type="STRING" id="1235591.CAK95_26855"/>
<sequence>MTSQRLSERREKLRTESVSIKRVGGAVVGTLGAGLRLNTLARRHLGLLWYSFIVCVCLPAVIYFAYLLFVASAEYESEARFAVRGPSETRSSAITDALASLSSVVGGRSTAQDSFIVADYIRSRTIIEDLGGKGVVENIYSKKDVDWFSRLTSEQTLEDVWDYWRRKITAIIDTQSNVLTLRVRAFAPEDAKKLADQIVQRSELLVNEISERARSDALARAHAEVDLALQRLAKLRAALLEFRTGASTIDPVGSATSLSETLTALSREKITLEGNREALKSVMDKNAPTLRFLSTQIESIDQQIKNLQDKLTSQTESATTLSGQLAVYEDLQLQSQFAEKLFTIAQAGFEKARAEQEKQQLYVVTIVRPTMPEEASYPKPLVSAAVVFAVCLMFWSMVTLVIASIGDHIG</sequence>
<accession>A0A1W6ZY36</accession>
<dbReference type="Proteomes" id="UP000194137">
    <property type="component" value="Chromosome"/>
</dbReference>
<dbReference type="PANTHER" id="PTHR32309:SF13">
    <property type="entry name" value="FERRIC ENTEROBACTIN TRANSPORT PROTEIN FEPE"/>
    <property type="match status" value="1"/>
</dbReference>
<organism evidence="1 2">
    <name type="scientific">Pseudorhodoplanes sinuspersici</name>
    <dbReference type="NCBI Taxonomy" id="1235591"/>
    <lineage>
        <taxon>Bacteria</taxon>
        <taxon>Pseudomonadati</taxon>
        <taxon>Pseudomonadota</taxon>
        <taxon>Alphaproteobacteria</taxon>
        <taxon>Hyphomicrobiales</taxon>
        <taxon>Pseudorhodoplanes</taxon>
    </lineage>
</organism>
<dbReference type="OrthoDB" id="7800844at2"/>
<dbReference type="PANTHER" id="PTHR32309">
    <property type="entry name" value="TYROSINE-PROTEIN KINASE"/>
    <property type="match status" value="1"/>
</dbReference>